<reference evidence="4" key="1">
    <citation type="journal article" date="2021" name="PeerJ">
        <title>Extensive microbial diversity within the chicken gut microbiome revealed by metagenomics and culture.</title>
        <authorList>
            <person name="Gilroy R."/>
            <person name="Ravi A."/>
            <person name="Getino M."/>
            <person name="Pursley I."/>
            <person name="Horton D.L."/>
            <person name="Alikhan N.F."/>
            <person name="Baker D."/>
            <person name="Gharbi K."/>
            <person name="Hall N."/>
            <person name="Watson M."/>
            <person name="Adriaenssens E.M."/>
            <person name="Foster-Nyarko E."/>
            <person name="Jarju S."/>
            <person name="Secka A."/>
            <person name="Antonio M."/>
            <person name="Oren A."/>
            <person name="Chaudhuri R.R."/>
            <person name="La Ragione R."/>
            <person name="Hildebrand F."/>
            <person name="Pallen M.J."/>
        </authorList>
    </citation>
    <scope>NUCLEOTIDE SEQUENCE</scope>
    <source>
        <strain evidence="4">ChiW7-2402</strain>
    </source>
</reference>
<dbReference type="InterPro" id="IPR003812">
    <property type="entry name" value="Fido"/>
</dbReference>
<dbReference type="Proteomes" id="UP000824102">
    <property type="component" value="Unassembled WGS sequence"/>
</dbReference>
<dbReference type="EMBL" id="DXBB01000005">
    <property type="protein sequence ID" value="HIZ71981.1"/>
    <property type="molecule type" value="Genomic_DNA"/>
</dbReference>
<feature type="binding site" evidence="2">
    <location>
        <begin position="38"/>
        <end position="45"/>
    </location>
    <ligand>
        <name>ATP</name>
        <dbReference type="ChEBI" id="CHEBI:30616"/>
    </ligand>
</feature>
<evidence type="ECO:0000259" key="3">
    <source>
        <dbReference type="PROSITE" id="PS51459"/>
    </source>
</evidence>
<evidence type="ECO:0000313" key="5">
    <source>
        <dbReference type="Proteomes" id="UP000824102"/>
    </source>
</evidence>
<protein>
    <submittedName>
        <fullName evidence="4">Fic family protein</fullName>
    </submittedName>
</protein>
<dbReference type="Gene3D" id="1.10.10.10">
    <property type="entry name" value="Winged helix-like DNA-binding domain superfamily/Winged helix DNA-binding domain"/>
    <property type="match status" value="1"/>
</dbReference>
<evidence type="ECO:0000313" key="4">
    <source>
        <dbReference type="EMBL" id="HIZ71981.1"/>
    </source>
</evidence>
<evidence type="ECO:0000256" key="1">
    <source>
        <dbReference type="PIRSR" id="PIRSR640198-1"/>
    </source>
</evidence>
<proteinExistence type="predicted"/>
<dbReference type="GO" id="GO:0005524">
    <property type="term" value="F:ATP binding"/>
    <property type="evidence" value="ECO:0007669"/>
    <property type="project" value="UniProtKB-KW"/>
</dbReference>
<dbReference type="PANTHER" id="PTHR13504">
    <property type="entry name" value="FIDO DOMAIN-CONTAINING PROTEIN DDB_G0283145"/>
    <property type="match status" value="1"/>
</dbReference>
<dbReference type="AlphaFoldDB" id="A0A9D2G460"/>
<dbReference type="SUPFAM" id="SSF140931">
    <property type="entry name" value="Fic-like"/>
    <property type="match status" value="1"/>
</dbReference>
<feature type="binding site" evidence="2">
    <location>
        <begin position="76"/>
        <end position="77"/>
    </location>
    <ligand>
        <name>ATP</name>
        <dbReference type="ChEBI" id="CHEBI:30616"/>
    </ligand>
</feature>
<organism evidence="4 5">
    <name type="scientific">Candidatus Gallimonas intestinavium</name>
    <dbReference type="NCBI Taxonomy" id="2838603"/>
    <lineage>
        <taxon>Bacteria</taxon>
        <taxon>Bacillati</taxon>
        <taxon>Bacillota</taxon>
        <taxon>Clostridia</taxon>
        <taxon>Candidatus Gallimonas</taxon>
    </lineage>
</organism>
<name>A0A9D2G460_9FIRM</name>
<feature type="active site" evidence="1">
    <location>
        <position position="34"/>
    </location>
</feature>
<keyword evidence="2" id="KW-0067">ATP-binding</keyword>
<comment type="caution">
    <text evidence="4">The sequence shown here is derived from an EMBL/GenBank/DDBJ whole genome shotgun (WGS) entry which is preliminary data.</text>
</comment>
<dbReference type="InterPro" id="IPR040198">
    <property type="entry name" value="Fido_containing"/>
</dbReference>
<feature type="domain" description="Fido" evidence="3">
    <location>
        <begin position="1"/>
        <end position="103"/>
    </location>
</feature>
<dbReference type="Pfam" id="PF02661">
    <property type="entry name" value="Fic"/>
    <property type="match status" value="1"/>
</dbReference>
<accession>A0A9D2G460</accession>
<dbReference type="PROSITE" id="PS51459">
    <property type="entry name" value="FIDO"/>
    <property type="match status" value="1"/>
</dbReference>
<dbReference type="InterPro" id="IPR036388">
    <property type="entry name" value="WH-like_DNA-bd_sf"/>
</dbReference>
<sequence length="185" mass="20545">MEEICRQFRLALGAGEVDPLLLIPVFIHDFLCIHPFSDGNGRMSRLLTTLLLYQNGYMVGKYISLEAKIANSKELYYDSLAAAQHGWREGQEDAVPFIKYLLSTVIAAYRDFEERMELVSDKLPALETVRKAVQARLGKFTKAEILGLCPSLSASSVEASLRKLAANGELVKQGAGRSTVYSRVN</sequence>
<reference evidence="4" key="2">
    <citation type="submission" date="2021-04" db="EMBL/GenBank/DDBJ databases">
        <authorList>
            <person name="Gilroy R."/>
        </authorList>
    </citation>
    <scope>NUCLEOTIDE SEQUENCE</scope>
    <source>
        <strain evidence="4">ChiW7-2402</strain>
    </source>
</reference>
<dbReference type="InterPro" id="IPR036597">
    <property type="entry name" value="Fido-like_dom_sf"/>
</dbReference>
<gene>
    <name evidence="4" type="ORF">H9964_00190</name>
</gene>
<dbReference type="PANTHER" id="PTHR13504:SF38">
    <property type="entry name" value="FIDO DOMAIN-CONTAINING PROTEIN"/>
    <property type="match status" value="1"/>
</dbReference>
<evidence type="ECO:0000256" key="2">
    <source>
        <dbReference type="PIRSR" id="PIRSR640198-2"/>
    </source>
</evidence>
<dbReference type="Gene3D" id="1.10.3290.10">
    <property type="entry name" value="Fido-like domain"/>
    <property type="match status" value="1"/>
</dbReference>
<keyword evidence="2" id="KW-0547">Nucleotide-binding</keyword>